<comment type="caution">
    <text evidence="1">The sequence shown here is derived from an EMBL/GenBank/DDBJ whole genome shotgun (WGS) entry which is preliminary data.</text>
</comment>
<reference evidence="1 2" key="1">
    <citation type="submission" date="2015-06" db="EMBL/GenBank/DDBJ databases">
        <title>Draft Genome Sequence of Parabacteroides goldsteinii with Putative Novel Metallo-Beta-Lactamases Isolated from a Blood Culture from a Human Patient.</title>
        <authorList>
            <person name="Krogh T.J."/>
            <person name="Agergaard C.N."/>
            <person name="Moller-Jensen J."/>
            <person name="Justesen U.S."/>
        </authorList>
    </citation>
    <scope>NUCLEOTIDE SEQUENCE [LARGE SCALE GENOMIC DNA]</scope>
    <source>
        <strain evidence="1 2">910340</strain>
    </source>
</reference>
<dbReference type="Proteomes" id="UP000036166">
    <property type="component" value="Unassembled WGS sequence"/>
</dbReference>
<sequence>MATITSIFHLEKEKITVTNKNRDSMAKRLKIEGVDAISVLNFNWSMSEPLKGILRVENTTEQVKAIISEPQQI</sequence>
<name>A0A0J6C6D0_9BACT</name>
<dbReference type="AlphaFoldDB" id="A0A0J6C6D0"/>
<dbReference type="RefSeq" id="WP_044214473.1">
    <property type="nucleotide sequence ID" value="NZ_CAKODT010000046.1"/>
</dbReference>
<evidence type="ECO:0000313" key="1">
    <source>
        <dbReference type="EMBL" id="KMM31871.1"/>
    </source>
</evidence>
<evidence type="ECO:0000313" key="2">
    <source>
        <dbReference type="Proteomes" id="UP000036166"/>
    </source>
</evidence>
<dbReference type="PATRIC" id="fig|328812.4.peg.5337"/>
<accession>A0A0J6C6D0</accession>
<proteinExistence type="predicted"/>
<organism evidence="1 2">
    <name type="scientific">Parabacteroides goldsteinii</name>
    <dbReference type="NCBI Taxonomy" id="328812"/>
    <lineage>
        <taxon>Bacteria</taxon>
        <taxon>Pseudomonadati</taxon>
        <taxon>Bacteroidota</taxon>
        <taxon>Bacteroidia</taxon>
        <taxon>Bacteroidales</taxon>
        <taxon>Tannerellaceae</taxon>
        <taxon>Parabacteroides</taxon>
    </lineage>
</organism>
<dbReference type="EMBL" id="LFJV01000081">
    <property type="protein sequence ID" value="KMM31871.1"/>
    <property type="molecule type" value="Genomic_DNA"/>
</dbReference>
<gene>
    <name evidence="1" type="ORF">ACM15_20490</name>
</gene>
<protein>
    <submittedName>
        <fullName evidence="1">Uncharacterized protein</fullName>
    </submittedName>
</protein>